<feature type="region of interest" description="Disordered" evidence="1">
    <location>
        <begin position="1"/>
        <end position="21"/>
    </location>
</feature>
<proteinExistence type="predicted"/>
<evidence type="ECO:0000256" key="1">
    <source>
        <dbReference type="SAM" id="MobiDB-lite"/>
    </source>
</evidence>
<gene>
    <name evidence="2" type="ORF">MNBD_ALPHA04-1691</name>
</gene>
<dbReference type="EMBL" id="UOEF01000446">
    <property type="protein sequence ID" value="VAW05751.1"/>
    <property type="molecule type" value="Genomic_DNA"/>
</dbReference>
<accession>A0A3B0SHQ5</accession>
<protein>
    <submittedName>
        <fullName evidence="2">Uncharacterized protein</fullName>
    </submittedName>
</protein>
<reference evidence="2" key="1">
    <citation type="submission" date="2018-06" db="EMBL/GenBank/DDBJ databases">
        <authorList>
            <person name="Zhirakovskaya E."/>
        </authorList>
    </citation>
    <scope>NUCLEOTIDE SEQUENCE</scope>
</reference>
<sequence>MMEKLLKKGTELAENRRDKSRQEIKSALEQILPDQISAEEIPGGIAVQSPDLGDELIVNSSLRDVAFLMRGVR</sequence>
<organism evidence="2">
    <name type="scientific">hydrothermal vent metagenome</name>
    <dbReference type="NCBI Taxonomy" id="652676"/>
    <lineage>
        <taxon>unclassified sequences</taxon>
        <taxon>metagenomes</taxon>
        <taxon>ecological metagenomes</taxon>
    </lineage>
</organism>
<name>A0A3B0SHQ5_9ZZZZ</name>
<evidence type="ECO:0000313" key="2">
    <source>
        <dbReference type="EMBL" id="VAW05751.1"/>
    </source>
</evidence>
<dbReference type="AlphaFoldDB" id="A0A3B0SHQ5"/>